<protein>
    <submittedName>
        <fullName evidence="1">Uncharacterized protein</fullName>
    </submittedName>
</protein>
<sequence>MSPSALRICMLPGLSRTGVCGNTINCVLVAGGSQSPLLAGVARNPHCARRCPRPGRQLLMLPTAGAQWDLLLPCASPPSEAAVHSSCAPHCL</sequence>
<name>A0AAD6TX30_9AGAR</name>
<keyword evidence="2" id="KW-1185">Reference proteome</keyword>
<evidence type="ECO:0000313" key="2">
    <source>
        <dbReference type="Proteomes" id="UP001222325"/>
    </source>
</evidence>
<comment type="caution">
    <text evidence="1">The sequence shown here is derived from an EMBL/GenBank/DDBJ whole genome shotgun (WGS) entry which is preliminary data.</text>
</comment>
<proteinExistence type="predicted"/>
<evidence type="ECO:0000313" key="1">
    <source>
        <dbReference type="EMBL" id="KAJ7082672.1"/>
    </source>
</evidence>
<dbReference type="AlphaFoldDB" id="A0AAD6TX30"/>
<dbReference type="Proteomes" id="UP001222325">
    <property type="component" value="Unassembled WGS sequence"/>
</dbReference>
<reference evidence="1" key="1">
    <citation type="submission" date="2023-03" db="EMBL/GenBank/DDBJ databases">
        <title>Massive genome expansion in bonnet fungi (Mycena s.s.) driven by repeated elements and novel gene families across ecological guilds.</title>
        <authorList>
            <consortium name="Lawrence Berkeley National Laboratory"/>
            <person name="Harder C.B."/>
            <person name="Miyauchi S."/>
            <person name="Viragh M."/>
            <person name="Kuo A."/>
            <person name="Thoen E."/>
            <person name="Andreopoulos B."/>
            <person name="Lu D."/>
            <person name="Skrede I."/>
            <person name="Drula E."/>
            <person name="Henrissat B."/>
            <person name="Morin E."/>
            <person name="Kohler A."/>
            <person name="Barry K."/>
            <person name="LaButti K."/>
            <person name="Morin E."/>
            <person name="Salamov A."/>
            <person name="Lipzen A."/>
            <person name="Mereny Z."/>
            <person name="Hegedus B."/>
            <person name="Baldrian P."/>
            <person name="Stursova M."/>
            <person name="Weitz H."/>
            <person name="Taylor A."/>
            <person name="Grigoriev I.V."/>
            <person name="Nagy L.G."/>
            <person name="Martin F."/>
            <person name="Kauserud H."/>
        </authorList>
    </citation>
    <scope>NUCLEOTIDE SEQUENCE</scope>
    <source>
        <strain evidence="1">CBHHK173m</strain>
    </source>
</reference>
<organism evidence="1 2">
    <name type="scientific">Mycena belliarum</name>
    <dbReference type="NCBI Taxonomy" id="1033014"/>
    <lineage>
        <taxon>Eukaryota</taxon>
        <taxon>Fungi</taxon>
        <taxon>Dikarya</taxon>
        <taxon>Basidiomycota</taxon>
        <taxon>Agaricomycotina</taxon>
        <taxon>Agaricomycetes</taxon>
        <taxon>Agaricomycetidae</taxon>
        <taxon>Agaricales</taxon>
        <taxon>Marasmiineae</taxon>
        <taxon>Mycenaceae</taxon>
        <taxon>Mycena</taxon>
    </lineage>
</organism>
<dbReference type="EMBL" id="JARJCN010000044">
    <property type="protein sequence ID" value="KAJ7082672.1"/>
    <property type="molecule type" value="Genomic_DNA"/>
</dbReference>
<accession>A0AAD6TX30</accession>
<gene>
    <name evidence="1" type="ORF">B0H15DRAFT_436438</name>
</gene>